<evidence type="ECO:0000313" key="1">
    <source>
        <dbReference type="EMBL" id="CAF9924576.1"/>
    </source>
</evidence>
<evidence type="ECO:0000313" key="2">
    <source>
        <dbReference type="Proteomes" id="UP000664169"/>
    </source>
</evidence>
<comment type="caution">
    <text evidence="1">The sequence shown here is derived from an EMBL/GenBank/DDBJ whole genome shotgun (WGS) entry which is preliminary data.</text>
</comment>
<accession>A0A8H3FP17</accession>
<name>A0A8H3FP17_9LECA</name>
<proteinExistence type="predicted"/>
<gene>
    <name evidence="1" type="ORF">GOMPHAMPRED_003682</name>
</gene>
<sequence length="181" mass="19790">MSSVDLKAPSSTAAVRTDRFSYVFFCRGDNRLGYLQGDLLSKARTSKQDPFQYYAKSIITEDSVTVENHRESTQITALSYKDGGGNTQVRVYFVDSNGKLAEICTQETAKGLPPWSWGSLSEGGGKAVTPKSMVSSTVSTGTNGRLSVFYQLEEGGRLRVAQVTTGTTAWNDYDVNNIWDA</sequence>
<protein>
    <recommendedName>
        <fullName evidence="3">Fucose-specific lectin</fullName>
    </recommendedName>
</protein>
<reference evidence="1" key="1">
    <citation type="submission" date="2021-03" db="EMBL/GenBank/DDBJ databases">
        <authorList>
            <person name="Tagirdzhanova G."/>
        </authorList>
    </citation>
    <scope>NUCLEOTIDE SEQUENCE</scope>
</reference>
<dbReference type="AlphaFoldDB" id="A0A8H3FP17"/>
<organism evidence="1 2">
    <name type="scientific">Gomphillus americanus</name>
    <dbReference type="NCBI Taxonomy" id="1940652"/>
    <lineage>
        <taxon>Eukaryota</taxon>
        <taxon>Fungi</taxon>
        <taxon>Dikarya</taxon>
        <taxon>Ascomycota</taxon>
        <taxon>Pezizomycotina</taxon>
        <taxon>Lecanoromycetes</taxon>
        <taxon>OSLEUM clade</taxon>
        <taxon>Ostropomycetidae</taxon>
        <taxon>Ostropales</taxon>
        <taxon>Graphidaceae</taxon>
        <taxon>Gomphilloideae</taxon>
        <taxon>Gomphillus</taxon>
    </lineage>
</organism>
<evidence type="ECO:0008006" key="3">
    <source>
        <dbReference type="Google" id="ProtNLM"/>
    </source>
</evidence>
<keyword evidence="2" id="KW-1185">Reference proteome</keyword>
<dbReference type="Proteomes" id="UP000664169">
    <property type="component" value="Unassembled WGS sequence"/>
</dbReference>
<dbReference type="SUPFAM" id="SSF89372">
    <property type="entry name" value="Fucose-specific lectin"/>
    <property type="match status" value="1"/>
</dbReference>
<dbReference type="Gene3D" id="2.120.10.70">
    <property type="entry name" value="Fucose-specific lectin"/>
    <property type="match status" value="1"/>
</dbReference>
<dbReference type="EMBL" id="CAJPDQ010000021">
    <property type="protein sequence ID" value="CAF9924576.1"/>
    <property type="molecule type" value="Genomic_DNA"/>
</dbReference>